<dbReference type="EMBL" id="QWKP01000211">
    <property type="protein sequence ID" value="RHA38682.1"/>
    <property type="molecule type" value="Genomic_DNA"/>
</dbReference>
<dbReference type="Proteomes" id="UP000283374">
    <property type="component" value="Unassembled WGS sequence"/>
</dbReference>
<evidence type="ECO:0000313" key="2">
    <source>
        <dbReference type="EMBL" id="RHA38682.1"/>
    </source>
</evidence>
<evidence type="ECO:0000259" key="1">
    <source>
        <dbReference type="Pfam" id="PF12728"/>
    </source>
</evidence>
<organism evidence="2 3">
    <name type="scientific">Cellulomonas rhizosphaerae</name>
    <dbReference type="NCBI Taxonomy" id="2293719"/>
    <lineage>
        <taxon>Bacteria</taxon>
        <taxon>Bacillati</taxon>
        <taxon>Actinomycetota</taxon>
        <taxon>Actinomycetes</taxon>
        <taxon>Micrococcales</taxon>
        <taxon>Cellulomonadaceae</taxon>
        <taxon>Cellulomonas</taxon>
    </lineage>
</organism>
<dbReference type="Pfam" id="PF12728">
    <property type="entry name" value="HTH_17"/>
    <property type="match status" value="1"/>
</dbReference>
<dbReference type="InterPro" id="IPR041657">
    <property type="entry name" value="HTH_17"/>
</dbReference>
<dbReference type="RefSeq" id="WP_118767875.1">
    <property type="nucleotide sequence ID" value="NZ_QWKP01000211.1"/>
</dbReference>
<name>A0A413RJF5_9CELL</name>
<evidence type="ECO:0000313" key="3">
    <source>
        <dbReference type="Proteomes" id="UP000283374"/>
    </source>
</evidence>
<sequence length="78" mass="8788">MSAELLTVPQVADRLGLTEYQVRQEHARGVLPGRRPGRFLRFTDTDLETYVARIAVDRGAGQASGPTRLSHTRRRRSL</sequence>
<reference evidence="2 3" key="1">
    <citation type="submission" date="2018-08" db="EMBL/GenBank/DDBJ databases">
        <title>Cellulomonas rhizosphaerae sp. nov., a novel actinomycete isolated from soil.</title>
        <authorList>
            <person name="Tian Y."/>
        </authorList>
    </citation>
    <scope>NUCLEOTIDE SEQUENCE [LARGE SCALE GENOMIC DNA]</scope>
    <source>
        <strain evidence="2 3">NEAU-TCZ24</strain>
    </source>
</reference>
<accession>A0A413RJF5</accession>
<dbReference type="SUPFAM" id="SSF46955">
    <property type="entry name" value="Putative DNA-binding domain"/>
    <property type="match status" value="1"/>
</dbReference>
<dbReference type="AlphaFoldDB" id="A0A413RJF5"/>
<comment type="caution">
    <text evidence="2">The sequence shown here is derived from an EMBL/GenBank/DDBJ whole genome shotgun (WGS) entry which is preliminary data.</text>
</comment>
<dbReference type="InterPro" id="IPR009061">
    <property type="entry name" value="DNA-bd_dom_put_sf"/>
</dbReference>
<dbReference type="GO" id="GO:0003677">
    <property type="term" value="F:DNA binding"/>
    <property type="evidence" value="ECO:0007669"/>
    <property type="project" value="UniProtKB-KW"/>
</dbReference>
<dbReference type="OrthoDB" id="3789542at2"/>
<gene>
    <name evidence="2" type="ORF">D1825_13185</name>
</gene>
<protein>
    <submittedName>
        <fullName evidence="2">DNA-binding protein</fullName>
    </submittedName>
</protein>
<proteinExistence type="predicted"/>
<keyword evidence="3" id="KW-1185">Reference proteome</keyword>
<feature type="domain" description="Helix-turn-helix" evidence="1">
    <location>
        <begin position="5"/>
        <end position="53"/>
    </location>
</feature>
<keyword evidence="2" id="KW-0238">DNA-binding</keyword>